<name>A0ABV6IBH4_9BURK</name>
<dbReference type="Gene3D" id="3.90.660.10">
    <property type="match status" value="1"/>
</dbReference>
<evidence type="ECO:0000313" key="2">
    <source>
        <dbReference type="Proteomes" id="UP001589844"/>
    </source>
</evidence>
<proteinExistence type="predicted"/>
<dbReference type="Proteomes" id="UP001589844">
    <property type="component" value="Unassembled WGS sequence"/>
</dbReference>
<reference evidence="1 2" key="1">
    <citation type="submission" date="2024-09" db="EMBL/GenBank/DDBJ databases">
        <authorList>
            <person name="Sun Q."/>
            <person name="Mori K."/>
        </authorList>
    </citation>
    <scope>NUCLEOTIDE SEQUENCE [LARGE SCALE GENOMIC DNA]</scope>
    <source>
        <strain evidence="1 2">CCM 8677</strain>
    </source>
</reference>
<organism evidence="1 2">
    <name type="scientific">Undibacterium danionis</name>
    <dbReference type="NCBI Taxonomy" id="1812100"/>
    <lineage>
        <taxon>Bacteria</taxon>
        <taxon>Pseudomonadati</taxon>
        <taxon>Pseudomonadota</taxon>
        <taxon>Betaproteobacteria</taxon>
        <taxon>Burkholderiales</taxon>
        <taxon>Oxalobacteraceae</taxon>
        <taxon>Undibacterium</taxon>
    </lineage>
</organism>
<accession>A0ABV6IBH4</accession>
<keyword evidence="2" id="KW-1185">Reference proteome</keyword>
<gene>
    <name evidence="1" type="ORF">ACFFJH_05115</name>
</gene>
<dbReference type="EMBL" id="JBHLXJ010000004">
    <property type="protein sequence ID" value="MFC0349175.1"/>
    <property type="molecule type" value="Genomic_DNA"/>
</dbReference>
<protein>
    <recommendedName>
        <fullName evidence="3">Amine oxidase domain-containing protein</fullName>
    </recommendedName>
</protein>
<dbReference type="RefSeq" id="WP_390210568.1">
    <property type="nucleotide sequence ID" value="NZ_JBHLXJ010000004.1"/>
</dbReference>
<sequence>MAKPNQTTKTYSIFGAGAAGLYTAWRLLNGEVKNNKDKNKKLAKGDTLELYDWGRYDFSKAHHGTRAAGARICTWHYKNDKTQAYLELGGMRYSDWDMNAKDANNGTAPGHRVVTTVIKQLGLDQYSVPFNESTNPLYYLRSKNFFLNQITSQNPAPYNVDHYGAAGAPDNGFSTVEGLSVNKNMTRRQWDTFYRDGVIKVNTGDASVYQKGDKLKDIGYWNLMYDQLGSEGFNYAADGNGYSSNVINWNSAYAFQANNEFTPGNQYKTINIGYSGMFNALFDQIVKLAKAQGITFNYQPNMRLQAIVAKDNVIHYSYATRENPWKKAGSKTTDAAWLAMPRHAIEQVARGSRFDPDVDAKGIVDVLNHRKVQLYLESTIMQPSYKVGMFFATPWWTADAENPPTYIPQLTGYEVTQRAVVQLKTQGLSKATLKALSSLVGTPYASANDLINAVQALTQERLSLAHETALLEVTLNNTIGPSVTDTPIRQVVYFGNNASDQKAKPVYGLLASYDDEVYTTFWKELELEPDQEQHIPTIVNVQTLQGPKKVPDRMVKMLRKQLAEIHFGPNSDYTKVPAPLEAAYMDWSLPPFNAGYHAWAAHFNIGDVQQKIRKPSQLMEKTDLNIFIVGEAYSNDQAWVEGAYCTAESVLNDFFGVTPIIDNREYPFICSAK</sequence>
<evidence type="ECO:0000313" key="1">
    <source>
        <dbReference type="EMBL" id="MFC0349175.1"/>
    </source>
</evidence>
<comment type="caution">
    <text evidence="1">The sequence shown here is derived from an EMBL/GenBank/DDBJ whole genome shotgun (WGS) entry which is preliminary data.</text>
</comment>
<evidence type="ECO:0008006" key="3">
    <source>
        <dbReference type="Google" id="ProtNLM"/>
    </source>
</evidence>